<evidence type="ECO:0000313" key="3">
    <source>
        <dbReference type="Proteomes" id="UP000244893"/>
    </source>
</evidence>
<dbReference type="RefSeq" id="WP_116757032.1">
    <property type="nucleotide sequence ID" value="NZ_JBHUEX010000001.1"/>
</dbReference>
<keyword evidence="1" id="KW-0472">Membrane</keyword>
<comment type="caution">
    <text evidence="2">The sequence shown here is derived from an EMBL/GenBank/DDBJ whole genome shotgun (WGS) entry which is preliminary data.</text>
</comment>
<evidence type="ECO:0000313" key="2">
    <source>
        <dbReference type="EMBL" id="PVZ94521.1"/>
    </source>
</evidence>
<feature type="transmembrane region" description="Helical" evidence="1">
    <location>
        <begin position="7"/>
        <end position="28"/>
    </location>
</feature>
<keyword evidence="1" id="KW-1133">Transmembrane helix</keyword>
<reference evidence="2 3" key="1">
    <citation type="submission" date="2018-05" db="EMBL/GenBank/DDBJ databases">
        <title>Amnibacterium sp. M8JJ-5, whole genome shotgun sequence.</title>
        <authorList>
            <person name="Tuo L."/>
        </authorList>
    </citation>
    <scope>NUCLEOTIDE SEQUENCE [LARGE SCALE GENOMIC DNA]</scope>
    <source>
        <strain evidence="2 3">M8JJ-5</strain>
    </source>
</reference>
<dbReference type="OrthoDB" id="3698172at2"/>
<keyword evidence="1" id="KW-0812">Transmembrane</keyword>
<keyword evidence="3" id="KW-1185">Reference proteome</keyword>
<dbReference type="EMBL" id="QEOP01000002">
    <property type="protein sequence ID" value="PVZ94521.1"/>
    <property type="molecule type" value="Genomic_DNA"/>
</dbReference>
<gene>
    <name evidence="2" type="ORF">DDQ50_12535</name>
</gene>
<dbReference type="Proteomes" id="UP000244893">
    <property type="component" value="Unassembled WGS sequence"/>
</dbReference>
<accession>A0A2V1HQA1</accession>
<dbReference type="AlphaFoldDB" id="A0A2V1HQA1"/>
<organism evidence="2 3">
    <name type="scientific">Amnibacterium flavum</name>
    <dbReference type="NCBI Taxonomy" id="2173173"/>
    <lineage>
        <taxon>Bacteria</taxon>
        <taxon>Bacillati</taxon>
        <taxon>Actinomycetota</taxon>
        <taxon>Actinomycetes</taxon>
        <taxon>Micrococcales</taxon>
        <taxon>Microbacteriaceae</taxon>
        <taxon>Amnibacterium</taxon>
    </lineage>
</organism>
<feature type="transmembrane region" description="Helical" evidence="1">
    <location>
        <begin position="34"/>
        <end position="53"/>
    </location>
</feature>
<evidence type="ECO:0000256" key="1">
    <source>
        <dbReference type="SAM" id="Phobius"/>
    </source>
</evidence>
<name>A0A2V1HQA1_9MICO</name>
<sequence>MPSRRSTVLTWLGDLVAVTAFVLIGRGSHDEGPAGIALTLVPFLVGLQSGWLLKGRGTPWLIRPGLIIWAGTVLVGLVTRAALGDGTPLSFIIVTTLVLAAFLLGWRAIAAWLRRLSRPRSEVPGVH</sequence>
<protein>
    <submittedName>
        <fullName evidence="2">DUF3054 domain-containing protein</fullName>
    </submittedName>
</protein>
<feature type="transmembrane region" description="Helical" evidence="1">
    <location>
        <begin position="65"/>
        <end position="83"/>
    </location>
</feature>
<feature type="transmembrane region" description="Helical" evidence="1">
    <location>
        <begin position="89"/>
        <end position="110"/>
    </location>
</feature>
<dbReference type="InterPro" id="IPR021414">
    <property type="entry name" value="DUF3054"/>
</dbReference>
<proteinExistence type="predicted"/>
<dbReference type="Pfam" id="PF11255">
    <property type="entry name" value="DUF3054"/>
    <property type="match status" value="1"/>
</dbReference>